<protein>
    <submittedName>
        <fullName evidence="2">Uncharacterized protein</fullName>
    </submittedName>
</protein>
<dbReference type="EMBL" id="JAOA01000043">
    <property type="protein sequence ID" value="ETZ96550.1"/>
    <property type="molecule type" value="Genomic_DNA"/>
</dbReference>
<reference evidence="2 3" key="1">
    <citation type="submission" date="2013-12" db="EMBL/GenBank/DDBJ databases">
        <authorList>
            <person name="Brown-Elliot B."/>
            <person name="Wallace R."/>
            <person name="Lenaerts A."/>
            <person name="Ordway D."/>
            <person name="DeGroote M.A."/>
            <person name="Parker T."/>
            <person name="Sizemore C."/>
            <person name="Tallon L.J."/>
            <person name="Sadzewicz L.K."/>
            <person name="Sengamalay N."/>
            <person name="Fraser C.M."/>
            <person name="Hine E."/>
            <person name="Shefchek K.A."/>
            <person name="Das S.P."/>
            <person name="Tettelin H."/>
        </authorList>
    </citation>
    <scope>NUCLEOTIDE SEQUENCE [LARGE SCALE GENOMIC DNA]</scope>
    <source>
        <strain evidence="2 3">662</strain>
    </source>
</reference>
<feature type="region of interest" description="Disordered" evidence="1">
    <location>
        <begin position="29"/>
        <end position="54"/>
    </location>
</feature>
<dbReference type="AlphaFoldDB" id="X7XPP6"/>
<proteinExistence type="predicted"/>
<gene>
    <name evidence="2" type="ORF">I545_6942</name>
</gene>
<organism evidence="2 3">
    <name type="scientific">Mycobacterium kansasii 662</name>
    <dbReference type="NCBI Taxonomy" id="1299326"/>
    <lineage>
        <taxon>Bacteria</taxon>
        <taxon>Bacillati</taxon>
        <taxon>Actinomycetota</taxon>
        <taxon>Actinomycetes</taxon>
        <taxon>Mycobacteriales</taxon>
        <taxon>Mycobacteriaceae</taxon>
        <taxon>Mycobacterium</taxon>
    </lineage>
</organism>
<accession>X7XPP6</accession>
<comment type="caution">
    <text evidence="2">The sequence shown here is derived from an EMBL/GenBank/DDBJ whole genome shotgun (WGS) entry which is preliminary data.</text>
</comment>
<dbReference type="PATRIC" id="fig|1299326.3.peg.6661"/>
<dbReference type="Proteomes" id="UP000020561">
    <property type="component" value="Unassembled WGS sequence"/>
</dbReference>
<evidence type="ECO:0000256" key="1">
    <source>
        <dbReference type="SAM" id="MobiDB-lite"/>
    </source>
</evidence>
<evidence type="ECO:0000313" key="2">
    <source>
        <dbReference type="EMBL" id="ETZ96550.1"/>
    </source>
</evidence>
<sequence>MATVFRLKTALKTEGITYTEVDIEHGQRGRGVCRRGSTAATGRSRRSGLPTAQR</sequence>
<evidence type="ECO:0000313" key="3">
    <source>
        <dbReference type="Proteomes" id="UP000020561"/>
    </source>
</evidence>
<name>X7XPP6_MYCKA</name>